<dbReference type="WBParaSite" id="nRc.2.0.1.t34484-RA">
    <property type="protein sequence ID" value="nRc.2.0.1.t34484-RA"/>
    <property type="gene ID" value="nRc.2.0.1.g34484"/>
</dbReference>
<evidence type="ECO:0000313" key="6">
    <source>
        <dbReference type="Proteomes" id="UP000887565"/>
    </source>
</evidence>
<reference evidence="7" key="1">
    <citation type="submission" date="2022-11" db="UniProtKB">
        <authorList>
            <consortium name="WormBaseParasite"/>
        </authorList>
    </citation>
    <scope>IDENTIFICATION</scope>
</reference>
<feature type="compositionally biased region" description="Basic and acidic residues" evidence="4">
    <location>
        <begin position="28"/>
        <end position="38"/>
    </location>
</feature>
<dbReference type="PROSITE" id="PS01358">
    <property type="entry name" value="ZF_RANBP2_1"/>
    <property type="match status" value="1"/>
</dbReference>
<feature type="domain" description="RanBP2-type" evidence="5">
    <location>
        <begin position="67"/>
        <end position="86"/>
    </location>
</feature>
<feature type="region of interest" description="Disordered" evidence="4">
    <location>
        <begin position="28"/>
        <end position="55"/>
    </location>
</feature>
<dbReference type="AlphaFoldDB" id="A0A915K8H2"/>
<keyword evidence="1" id="KW-0479">Metal-binding</keyword>
<dbReference type="InterPro" id="IPR001876">
    <property type="entry name" value="Znf_RanBP2"/>
</dbReference>
<evidence type="ECO:0000259" key="5">
    <source>
        <dbReference type="PROSITE" id="PS01358"/>
    </source>
</evidence>
<evidence type="ECO:0000256" key="4">
    <source>
        <dbReference type="SAM" id="MobiDB-lite"/>
    </source>
</evidence>
<dbReference type="GO" id="GO:0008270">
    <property type="term" value="F:zinc ion binding"/>
    <property type="evidence" value="ECO:0007669"/>
    <property type="project" value="UniProtKB-KW"/>
</dbReference>
<evidence type="ECO:0000256" key="3">
    <source>
        <dbReference type="ARBA" id="ARBA00022833"/>
    </source>
</evidence>
<evidence type="ECO:0000256" key="1">
    <source>
        <dbReference type="ARBA" id="ARBA00022723"/>
    </source>
</evidence>
<protein>
    <submittedName>
        <fullName evidence="7">RanBP2-type domain-containing protein</fullName>
    </submittedName>
</protein>
<accession>A0A915K8H2</accession>
<sequence length="92" mass="10164">MSNGNHVGTGVVDQLSADLKIVEINSDKEESGSVKVEEQESLASSKKSPKAPLLSSEARKVFSYDPWICKLCKFDNFYDEDCCRICGVSRDT</sequence>
<proteinExistence type="predicted"/>
<evidence type="ECO:0000256" key="2">
    <source>
        <dbReference type="ARBA" id="ARBA00022771"/>
    </source>
</evidence>
<feature type="compositionally biased region" description="Low complexity" evidence="4">
    <location>
        <begin position="41"/>
        <end position="55"/>
    </location>
</feature>
<keyword evidence="6" id="KW-1185">Reference proteome</keyword>
<dbReference type="Proteomes" id="UP000887565">
    <property type="component" value="Unplaced"/>
</dbReference>
<organism evidence="6 7">
    <name type="scientific">Romanomermis culicivorax</name>
    <name type="common">Nematode worm</name>
    <dbReference type="NCBI Taxonomy" id="13658"/>
    <lineage>
        <taxon>Eukaryota</taxon>
        <taxon>Metazoa</taxon>
        <taxon>Ecdysozoa</taxon>
        <taxon>Nematoda</taxon>
        <taxon>Enoplea</taxon>
        <taxon>Dorylaimia</taxon>
        <taxon>Mermithida</taxon>
        <taxon>Mermithoidea</taxon>
        <taxon>Mermithidae</taxon>
        <taxon>Romanomermis</taxon>
    </lineage>
</organism>
<keyword evidence="2" id="KW-0863">Zinc-finger</keyword>
<keyword evidence="3" id="KW-0862">Zinc</keyword>
<evidence type="ECO:0000313" key="7">
    <source>
        <dbReference type="WBParaSite" id="nRc.2.0.1.t34484-RA"/>
    </source>
</evidence>
<name>A0A915K8H2_ROMCU</name>